<accession>A0ABT2A9H9</accession>
<name>A0ABT2A9H9_9BURK</name>
<organism evidence="3 4">
    <name type="scientific">Massilia norwichensis</name>
    <dbReference type="NCBI Taxonomy" id="1442366"/>
    <lineage>
        <taxon>Bacteria</taxon>
        <taxon>Pseudomonadati</taxon>
        <taxon>Pseudomonadota</taxon>
        <taxon>Betaproteobacteria</taxon>
        <taxon>Burkholderiales</taxon>
        <taxon>Oxalobacteraceae</taxon>
        <taxon>Telluria group</taxon>
        <taxon>Massilia</taxon>
    </lineage>
</organism>
<feature type="transmembrane region" description="Helical" evidence="1">
    <location>
        <begin position="6"/>
        <end position="26"/>
    </location>
</feature>
<evidence type="ECO:0000259" key="2">
    <source>
        <dbReference type="Pfam" id="PF10881"/>
    </source>
</evidence>
<keyword evidence="1" id="KW-0472">Membrane</keyword>
<evidence type="ECO:0000256" key="1">
    <source>
        <dbReference type="SAM" id="Phobius"/>
    </source>
</evidence>
<dbReference type="RefSeq" id="WP_258846226.1">
    <property type="nucleotide sequence ID" value="NZ_JANUGX010000017.1"/>
</dbReference>
<keyword evidence="1" id="KW-1133">Transmembrane helix</keyword>
<protein>
    <submittedName>
        <fullName evidence="3">DUF2726 domain-containing protein</fullName>
    </submittedName>
</protein>
<dbReference type="EMBL" id="JANUGX010000017">
    <property type="protein sequence ID" value="MCS0590445.1"/>
    <property type="molecule type" value="Genomic_DNA"/>
</dbReference>
<evidence type="ECO:0000313" key="3">
    <source>
        <dbReference type="EMBL" id="MCS0590445.1"/>
    </source>
</evidence>
<evidence type="ECO:0000313" key="4">
    <source>
        <dbReference type="Proteomes" id="UP001205560"/>
    </source>
</evidence>
<sequence>MKWTYLVVPVLVMLAAFVLNAGLVLLRTKKRSPHGKYKRRAIMTDNEMEFFGRLVAAMPDHYIFPQVAMSALLDPAGDRKEAHADRLRIAQQRTDYVVCNRRCEVVAVVELDDRTHVQSKDEVRDGRLAQGGYRTVRFQSRQKPPAAAIRAAILPHLAPVAPAPAPAPAIAADPLATG</sequence>
<feature type="domain" description="DUF2726" evidence="2">
    <location>
        <begin position="40"/>
        <end position="126"/>
    </location>
</feature>
<dbReference type="InterPro" id="IPR024402">
    <property type="entry name" value="DUF2726"/>
</dbReference>
<comment type="caution">
    <text evidence="3">The sequence shown here is derived from an EMBL/GenBank/DDBJ whole genome shotgun (WGS) entry which is preliminary data.</text>
</comment>
<gene>
    <name evidence="3" type="ORF">NX782_14720</name>
</gene>
<keyword evidence="1" id="KW-0812">Transmembrane</keyword>
<proteinExistence type="predicted"/>
<dbReference type="Proteomes" id="UP001205560">
    <property type="component" value="Unassembled WGS sequence"/>
</dbReference>
<keyword evidence="4" id="KW-1185">Reference proteome</keyword>
<dbReference type="Pfam" id="PF10881">
    <property type="entry name" value="DUF2726"/>
    <property type="match status" value="1"/>
</dbReference>
<reference evidence="3 4" key="1">
    <citation type="submission" date="2022-08" db="EMBL/GenBank/DDBJ databases">
        <title>Reclassification of Massilia species as members of the genera Telluria, Duganella, Pseudoduganella, Mokoshia gen. nov. and Zemynaea gen. nov. using orthogonal and non-orthogonal genome-based approaches.</title>
        <authorList>
            <person name="Bowman J.P."/>
        </authorList>
    </citation>
    <scope>NUCLEOTIDE SEQUENCE [LARGE SCALE GENOMIC DNA]</scope>
    <source>
        <strain evidence="3 4">LMG 28164</strain>
    </source>
</reference>